<accession>A0ACC0WI54</accession>
<evidence type="ECO:0000313" key="1">
    <source>
        <dbReference type="EMBL" id="KAI9917734.1"/>
    </source>
</evidence>
<keyword evidence="2" id="KW-1185">Reference proteome</keyword>
<dbReference type="Proteomes" id="UP001163321">
    <property type="component" value="Chromosome 13"/>
</dbReference>
<proteinExistence type="predicted"/>
<sequence length="101" mass="10917">MAIAREEIFGPTIDEVIKRSNDTVYGLGAGVVTTNIDNANKISNGIRAGTVDVNCYDVVETNASFGGFKDSGISRENGDLGLRNYLEHKTVIIKRPLDSMP</sequence>
<gene>
    <name evidence="1" type="ORF">PsorP6_012651</name>
</gene>
<dbReference type="EMBL" id="CM047592">
    <property type="protein sequence ID" value="KAI9917734.1"/>
    <property type="molecule type" value="Genomic_DNA"/>
</dbReference>
<comment type="caution">
    <text evidence="1">The sequence shown here is derived from an EMBL/GenBank/DDBJ whole genome shotgun (WGS) entry which is preliminary data.</text>
</comment>
<evidence type="ECO:0000313" key="2">
    <source>
        <dbReference type="Proteomes" id="UP001163321"/>
    </source>
</evidence>
<organism evidence="1 2">
    <name type="scientific">Peronosclerospora sorghi</name>
    <dbReference type="NCBI Taxonomy" id="230839"/>
    <lineage>
        <taxon>Eukaryota</taxon>
        <taxon>Sar</taxon>
        <taxon>Stramenopiles</taxon>
        <taxon>Oomycota</taxon>
        <taxon>Peronosporomycetes</taxon>
        <taxon>Peronosporales</taxon>
        <taxon>Peronosporaceae</taxon>
        <taxon>Peronosclerospora</taxon>
    </lineage>
</organism>
<reference evidence="1 2" key="1">
    <citation type="journal article" date="2022" name="bioRxiv">
        <title>The genome of the oomycete Peronosclerospora sorghi, a cosmopolitan pathogen of maize and sorghum, is inflated with dispersed pseudogenes.</title>
        <authorList>
            <person name="Fletcher K."/>
            <person name="Martin F."/>
            <person name="Isakeit T."/>
            <person name="Cavanaugh K."/>
            <person name="Magill C."/>
            <person name="Michelmore R."/>
        </authorList>
    </citation>
    <scope>NUCLEOTIDE SEQUENCE [LARGE SCALE GENOMIC DNA]</scope>
    <source>
        <strain evidence="1">P6</strain>
    </source>
</reference>
<name>A0ACC0WI54_9STRA</name>
<protein>
    <submittedName>
        <fullName evidence="1">Uncharacterized protein</fullName>
    </submittedName>
</protein>